<comment type="caution">
    <text evidence="2">The sequence shown here is derived from an EMBL/GenBank/DDBJ whole genome shotgun (WGS) entry which is preliminary data.</text>
</comment>
<keyword evidence="1" id="KW-0812">Transmembrane</keyword>
<dbReference type="EMBL" id="NDXW01000009">
    <property type="protein sequence ID" value="RDH41395.1"/>
    <property type="molecule type" value="Genomic_DNA"/>
</dbReference>
<name>A0A4P9VEA8_9GAMM</name>
<feature type="transmembrane region" description="Helical" evidence="1">
    <location>
        <begin position="45"/>
        <end position="66"/>
    </location>
</feature>
<evidence type="ECO:0000256" key="1">
    <source>
        <dbReference type="SAM" id="Phobius"/>
    </source>
</evidence>
<feature type="transmembrane region" description="Helical" evidence="1">
    <location>
        <begin position="12"/>
        <end position="33"/>
    </location>
</feature>
<keyword evidence="3" id="KW-1185">Reference proteome</keyword>
<dbReference type="AlphaFoldDB" id="A0A4P9VEA8"/>
<gene>
    <name evidence="2" type="ORF">B9G39_28470</name>
</gene>
<proteinExistence type="predicted"/>
<protein>
    <submittedName>
        <fullName evidence="2">Uncharacterized protein</fullName>
    </submittedName>
</protein>
<sequence>MKPHRENNFKVISFKILIACFTSLVSVIFAKLFFSSDFKNESLMWFFFIMTVVWFILFSKFFKFWFESK</sequence>
<evidence type="ECO:0000313" key="3">
    <source>
        <dbReference type="Proteomes" id="UP000257039"/>
    </source>
</evidence>
<organism evidence="2 3">
    <name type="scientific">Zooshikella ganghwensis</name>
    <dbReference type="NCBI Taxonomy" id="202772"/>
    <lineage>
        <taxon>Bacteria</taxon>
        <taxon>Pseudomonadati</taxon>
        <taxon>Pseudomonadota</taxon>
        <taxon>Gammaproteobacteria</taxon>
        <taxon>Oceanospirillales</taxon>
        <taxon>Zooshikellaceae</taxon>
        <taxon>Zooshikella</taxon>
    </lineage>
</organism>
<accession>A0A4P9VEA8</accession>
<keyword evidence="1" id="KW-0472">Membrane</keyword>
<evidence type="ECO:0000313" key="2">
    <source>
        <dbReference type="EMBL" id="RDH41395.1"/>
    </source>
</evidence>
<keyword evidence="1" id="KW-1133">Transmembrane helix</keyword>
<reference evidence="2 3" key="1">
    <citation type="submission" date="2017-04" db="EMBL/GenBank/DDBJ databases">
        <title>Draft genome sequence of Zooshikella ganghwensis VG4 isolated from Red Sea sediments.</title>
        <authorList>
            <person name="Rehman Z."/>
            <person name="Alam I."/>
            <person name="Kamau A."/>
            <person name="Bajic V."/>
            <person name="Leiknes T."/>
        </authorList>
    </citation>
    <scope>NUCLEOTIDE SEQUENCE [LARGE SCALE GENOMIC DNA]</scope>
    <source>
        <strain evidence="2 3">VG4</strain>
    </source>
</reference>
<dbReference type="Proteomes" id="UP000257039">
    <property type="component" value="Unassembled WGS sequence"/>
</dbReference>